<comment type="subcellular location">
    <subcellularLocation>
        <location evidence="2">Membrane</location>
    </subcellularLocation>
</comment>
<dbReference type="PANTHER" id="PTHR24305">
    <property type="entry name" value="CYTOCHROME P450"/>
    <property type="match status" value="1"/>
</dbReference>
<feature type="domain" description="Thioesterase" evidence="14">
    <location>
        <begin position="98"/>
        <end position="180"/>
    </location>
</feature>
<dbReference type="Pfam" id="PF03061">
    <property type="entry name" value="4HBT"/>
    <property type="match status" value="1"/>
</dbReference>
<evidence type="ECO:0000256" key="10">
    <source>
        <dbReference type="ARBA" id="ARBA00023033"/>
    </source>
</evidence>
<dbReference type="GO" id="GO:0020037">
    <property type="term" value="F:heme binding"/>
    <property type="evidence" value="ECO:0007669"/>
    <property type="project" value="InterPro"/>
</dbReference>
<keyword evidence="8" id="KW-0560">Oxidoreductase</keyword>
<dbReference type="Gene3D" id="1.10.630.10">
    <property type="entry name" value="Cytochrome P450"/>
    <property type="match status" value="1"/>
</dbReference>
<dbReference type="GO" id="GO:1902181">
    <property type="term" value="P:verruculogen biosynthetic process"/>
    <property type="evidence" value="ECO:0007669"/>
    <property type="project" value="UniProtKB-ARBA"/>
</dbReference>
<dbReference type="GO" id="GO:0016705">
    <property type="term" value="F:oxidoreductase activity, acting on paired donors, with incorporation or reduction of molecular oxygen"/>
    <property type="evidence" value="ECO:0007669"/>
    <property type="project" value="InterPro"/>
</dbReference>
<evidence type="ECO:0000256" key="6">
    <source>
        <dbReference type="ARBA" id="ARBA00022723"/>
    </source>
</evidence>
<keyword evidence="10" id="KW-0503">Monooxygenase</keyword>
<accession>A0A507B299</accession>
<dbReference type="STRING" id="1093900.A0A507B299"/>
<evidence type="ECO:0000256" key="3">
    <source>
        <dbReference type="ARBA" id="ARBA00010617"/>
    </source>
</evidence>
<evidence type="ECO:0000256" key="13">
    <source>
        <dbReference type="SAM" id="Phobius"/>
    </source>
</evidence>
<dbReference type="Proteomes" id="UP000319257">
    <property type="component" value="Unassembled WGS sequence"/>
</dbReference>
<dbReference type="Gene3D" id="3.10.129.10">
    <property type="entry name" value="Hotdog Thioesterase"/>
    <property type="match status" value="1"/>
</dbReference>
<dbReference type="GO" id="GO:0016020">
    <property type="term" value="C:membrane"/>
    <property type="evidence" value="ECO:0007669"/>
    <property type="project" value="UniProtKB-SubCell"/>
</dbReference>
<dbReference type="OrthoDB" id="6692864at2759"/>
<gene>
    <name evidence="15" type="ORF">E0L32_005801</name>
</gene>
<evidence type="ECO:0000256" key="7">
    <source>
        <dbReference type="ARBA" id="ARBA00022989"/>
    </source>
</evidence>
<dbReference type="InParanoid" id="A0A507B299"/>
<evidence type="ECO:0000256" key="11">
    <source>
        <dbReference type="ARBA" id="ARBA00023136"/>
    </source>
</evidence>
<evidence type="ECO:0000256" key="8">
    <source>
        <dbReference type="ARBA" id="ARBA00023002"/>
    </source>
</evidence>
<sequence>MHNNASDLRHFLKVPWCAEILAAPDIVFLHDIENPLGNVMNRGAFTNGILNIPDGVRAQLAYFHQKPQEGLPIGAPFPELRVMYDIGHGLAGWAGRGHGGFLSFLFDTVAGWLAILNTHHAEKVQDITPQMAVPTTVTARLEVNYRKPIILGGVVIVTAAVNRLEGKKMYIDLKMEDEARQIAEIKEAMGGKSGLELEHKRPSMAVLDNIALEGRVPYGIAAGLGVVLHVTCFRVGEWNRWIPRTILFFIALYGVVMFALIHYPQFHPQDLLSGLIEGAKLFASLLAGIFASIAVYRLLFHPLRHFPGPQPAKLTSLYATRLSLRRLQFYQDMRQIHETYGPNEISIANAAALKTIHSNQSTCFKGPWYDLLLPLVSVHTTRDKKEHAVRRKVWDKGFSAKALRDYEPRVKRYTQMLLNKIQDSTGKPLNASLWMNFYGFDVMGDLAFGKSFNMLRDGIKHEYMTLMHKNTLVGSLFGRFPWALMIFKEIPILNYTQKNFLEFLKGEVKSRMEHEPDLPDVFSWILDAYRSNPNKTHQDFLDLHGDANLIVVAGSDTTAASMTFILFELARNPEILNKLRQEVDEFFAANEEPDHLGLSKLKYLQAVIDEALRVHPAVPSGVQRLTPPEGIHIGETFIPGNTIVQVPLYTVARDERAFVDGDKFIPERWTTRPELVKDATAFAPFQIGRYSCVGKHLGLMEIRCVISQIVRLYDFTFAPGQTPEAFVDGIVDGFTVVCPKLDMVFTPRQAVTGT</sequence>
<dbReference type="GeneID" id="41973248"/>
<evidence type="ECO:0000256" key="9">
    <source>
        <dbReference type="ARBA" id="ARBA00023004"/>
    </source>
</evidence>
<dbReference type="Pfam" id="PF00067">
    <property type="entry name" value="p450"/>
    <property type="match status" value="1"/>
</dbReference>
<comment type="caution">
    <text evidence="15">The sequence shown here is derived from an EMBL/GenBank/DDBJ whole genome shotgun (WGS) entry which is preliminary data.</text>
</comment>
<comment type="cofactor">
    <cofactor evidence="1 12">
        <name>heme</name>
        <dbReference type="ChEBI" id="CHEBI:30413"/>
    </cofactor>
</comment>
<name>A0A507B299_9PEZI</name>
<feature type="transmembrane region" description="Helical" evidence="13">
    <location>
        <begin position="245"/>
        <end position="261"/>
    </location>
</feature>
<evidence type="ECO:0000256" key="1">
    <source>
        <dbReference type="ARBA" id="ARBA00001971"/>
    </source>
</evidence>
<evidence type="ECO:0000313" key="15">
    <source>
        <dbReference type="EMBL" id="TPX13857.1"/>
    </source>
</evidence>
<feature type="transmembrane region" description="Helical" evidence="13">
    <location>
        <begin position="281"/>
        <end position="300"/>
    </location>
</feature>
<dbReference type="GO" id="GO:0004497">
    <property type="term" value="F:monooxygenase activity"/>
    <property type="evidence" value="ECO:0007669"/>
    <property type="project" value="UniProtKB-KW"/>
</dbReference>
<dbReference type="SUPFAM" id="SSF54637">
    <property type="entry name" value="Thioesterase/thiol ester dehydrase-isomerase"/>
    <property type="match status" value="1"/>
</dbReference>
<reference evidence="15 16" key="1">
    <citation type="submission" date="2019-06" db="EMBL/GenBank/DDBJ databases">
        <title>Draft genome sequence of the filamentous fungus Phialemoniopsis curvata isolated from diesel fuel.</title>
        <authorList>
            <person name="Varaljay V.A."/>
            <person name="Lyon W.J."/>
            <person name="Crouch A.L."/>
            <person name="Drake C.E."/>
            <person name="Hollomon J.M."/>
            <person name="Nadeau L.J."/>
            <person name="Nunn H.S."/>
            <person name="Stevenson B.S."/>
            <person name="Bojanowski C.L."/>
            <person name="Crookes-Goodson W.J."/>
        </authorList>
    </citation>
    <scope>NUCLEOTIDE SEQUENCE [LARGE SCALE GENOMIC DNA]</scope>
    <source>
        <strain evidence="15 16">D216</strain>
    </source>
</reference>
<evidence type="ECO:0000256" key="12">
    <source>
        <dbReference type="PIRSR" id="PIRSR602401-1"/>
    </source>
</evidence>
<dbReference type="PRINTS" id="PR00463">
    <property type="entry name" value="EP450I"/>
</dbReference>
<dbReference type="InterPro" id="IPR001128">
    <property type="entry name" value="Cyt_P450"/>
</dbReference>
<dbReference type="InterPro" id="IPR029069">
    <property type="entry name" value="HotDog_dom_sf"/>
</dbReference>
<evidence type="ECO:0000313" key="16">
    <source>
        <dbReference type="Proteomes" id="UP000319257"/>
    </source>
</evidence>
<dbReference type="InterPro" id="IPR006683">
    <property type="entry name" value="Thioestr_dom"/>
</dbReference>
<comment type="similarity">
    <text evidence="3">Belongs to the cytochrome P450 family.</text>
</comment>
<evidence type="ECO:0000259" key="14">
    <source>
        <dbReference type="Pfam" id="PF03061"/>
    </source>
</evidence>
<evidence type="ECO:0000256" key="4">
    <source>
        <dbReference type="ARBA" id="ARBA00022617"/>
    </source>
</evidence>
<organism evidence="15 16">
    <name type="scientific">Thyridium curvatum</name>
    <dbReference type="NCBI Taxonomy" id="1093900"/>
    <lineage>
        <taxon>Eukaryota</taxon>
        <taxon>Fungi</taxon>
        <taxon>Dikarya</taxon>
        <taxon>Ascomycota</taxon>
        <taxon>Pezizomycotina</taxon>
        <taxon>Sordariomycetes</taxon>
        <taxon>Sordariomycetidae</taxon>
        <taxon>Thyridiales</taxon>
        <taxon>Thyridiaceae</taxon>
        <taxon>Thyridium</taxon>
    </lineage>
</organism>
<keyword evidence="7 13" id="KW-1133">Transmembrane helix</keyword>
<keyword evidence="4 12" id="KW-0349">Heme</keyword>
<feature type="binding site" description="axial binding residue" evidence="12">
    <location>
        <position position="692"/>
    </location>
    <ligand>
        <name>heme</name>
        <dbReference type="ChEBI" id="CHEBI:30413"/>
    </ligand>
    <ligandPart>
        <name>Fe</name>
        <dbReference type="ChEBI" id="CHEBI:18248"/>
    </ligandPart>
</feature>
<dbReference type="SUPFAM" id="SSF48264">
    <property type="entry name" value="Cytochrome P450"/>
    <property type="match status" value="1"/>
</dbReference>
<evidence type="ECO:0000256" key="2">
    <source>
        <dbReference type="ARBA" id="ARBA00004370"/>
    </source>
</evidence>
<dbReference type="GO" id="GO:0005506">
    <property type="term" value="F:iron ion binding"/>
    <property type="evidence" value="ECO:0007669"/>
    <property type="project" value="InterPro"/>
</dbReference>
<dbReference type="CDD" id="cd11061">
    <property type="entry name" value="CYP67-like"/>
    <property type="match status" value="1"/>
</dbReference>
<keyword evidence="11 13" id="KW-0472">Membrane</keyword>
<dbReference type="EMBL" id="SKBQ01000031">
    <property type="protein sequence ID" value="TPX13857.1"/>
    <property type="molecule type" value="Genomic_DNA"/>
</dbReference>
<dbReference type="InterPro" id="IPR036396">
    <property type="entry name" value="Cyt_P450_sf"/>
</dbReference>
<dbReference type="PRINTS" id="PR00385">
    <property type="entry name" value="P450"/>
</dbReference>
<dbReference type="RefSeq" id="XP_030995568.1">
    <property type="nucleotide sequence ID" value="XM_031140363.1"/>
</dbReference>
<dbReference type="InterPro" id="IPR050121">
    <property type="entry name" value="Cytochrome_P450_monoxygenase"/>
</dbReference>
<dbReference type="PANTHER" id="PTHR24305:SF187">
    <property type="entry name" value="P450, PUTATIVE (EUROFUNG)-RELATED"/>
    <property type="match status" value="1"/>
</dbReference>
<keyword evidence="16" id="KW-1185">Reference proteome</keyword>
<protein>
    <recommendedName>
        <fullName evidence="14">Thioesterase domain-containing protein</fullName>
    </recommendedName>
</protein>
<dbReference type="AlphaFoldDB" id="A0A507B299"/>
<dbReference type="FunFam" id="1.10.630.10:FF:000063">
    <property type="entry name" value="Cytochrome P450 monooxygenase"/>
    <property type="match status" value="1"/>
</dbReference>
<proteinExistence type="inferred from homology"/>
<keyword evidence="5 13" id="KW-0812">Transmembrane</keyword>
<evidence type="ECO:0000256" key="5">
    <source>
        <dbReference type="ARBA" id="ARBA00022692"/>
    </source>
</evidence>
<keyword evidence="9 12" id="KW-0408">Iron</keyword>
<dbReference type="InterPro" id="IPR002401">
    <property type="entry name" value="Cyt_P450_E_grp-I"/>
</dbReference>
<keyword evidence="6 12" id="KW-0479">Metal-binding</keyword>